<name>A0A1Y6CEN4_9PROT</name>
<dbReference type="EMBL" id="FWZX01000018">
    <property type="protein sequence ID" value="SMF51395.1"/>
    <property type="molecule type" value="Genomic_DNA"/>
</dbReference>
<feature type="transmembrane region" description="Helical" evidence="1">
    <location>
        <begin position="70"/>
        <end position="93"/>
    </location>
</feature>
<reference evidence="2 3" key="1">
    <citation type="submission" date="2017-04" db="EMBL/GenBank/DDBJ databases">
        <authorList>
            <person name="Afonso C.L."/>
            <person name="Miller P.J."/>
            <person name="Scott M.A."/>
            <person name="Spackman E."/>
            <person name="Goraichik I."/>
            <person name="Dimitrov K.M."/>
            <person name="Suarez D.L."/>
            <person name="Swayne D.E."/>
        </authorList>
    </citation>
    <scope>NUCLEOTIDE SEQUENCE [LARGE SCALE GENOMIC DNA]</scope>
    <source>
        <strain evidence="2 3">USBA 355</strain>
    </source>
</reference>
<feature type="transmembrane region" description="Helical" evidence="1">
    <location>
        <begin position="158"/>
        <end position="176"/>
    </location>
</feature>
<feature type="transmembrane region" description="Helical" evidence="1">
    <location>
        <begin position="131"/>
        <end position="152"/>
    </location>
</feature>
<evidence type="ECO:0000256" key="1">
    <source>
        <dbReference type="SAM" id="Phobius"/>
    </source>
</evidence>
<organism evidence="2 3">
    <name type="scientific">Tistlia consotensis USBA 355</name>
    <dbReference type="NCBI Taxonomy" id="560819"/>
    <lineage>
        <taxon>Bacteria</taxon>
        <taxon>Pseudomonadati</taxon>
        <taxon>Pseudomonadota</taxon>
        <taxon>Alphaproteobacteria</taxon>
        <taxon>Rhodospirillales</taxon>
        <taxon>Rhodovibrionaceae</taxon>
        <taxon>Tistlia</taxon>
    </lineage>
</organism>
<feature type="transmembrane region" description="Helical" evidence="1">
    <location>
        <begin position="99"/>
        <end position="119"/>
    </location>
</feature>
<keyword evidence="1" id="KW-0472">Membrane</keyword>
<dbReference type="Proteomes" id="UP000192917">
    <property type="component" value="Unassembled WGS sequence"/>
</dbReference>
<feature type="transmembrane region" description="Helical" evidence="1">
    <location>
        <begin position="40"/>
        <end position="58"/>
    </location>
</feature>
<gene>
    <name evidence="2" type="ORF">SAMN05428998_11826</name>
</gene>
<dbReference type="STRING" id="560819.SAMN05428998_11826"/>
<keyword evidence="3" id="KW-1185">Reference proteome</keyword>
<proteinExistence type="predicted"/>
<keyword evidence="1" id="KW-1133">Transmembrane helix</keyword>
<dbReference type="RefSeq" id="WP_085124391.1">
    <property type="nucleotide sequence ID" value="NZ_FWZX01000018.1"/>
</dbReference>
<evidence type="ECO:0000313" key="3">
    <source>
        <dbReference type="Proteomes" id="UP000192917"/>
    </source>
</evidence>
<accession>A0A1Y6CEN4</accession>
<keyword evidence="1" id="KW-0812">Transmembrane</keyword>
<dbReference type="AlphaFoldDB" id="A0A1Y6CEN4"/>
<sequence>MNGTLVRPPVAVLLLFAFGFALSIFAGLMASNAAYARAQYTIWPCLLLGGWATAILIRRAPALGRTGWRAWWIGGLVAYLVHLWFGFGVIYGWSFAAVYAGQGSLVASANFALALLWLASALVPAEGRPWIVLHLATAALFIAASLGSTLLFARGPSWAGGLALAVAWLAALYLRLTRGEDR</sequence>
<protein>
    <submittedName>
        <fullName evidence="2">Uncharacterized protein</fullName>
    </submittedName>
</protein>
<evidence type="ECO:0000313" key="2">
    <source>
        <dbReference type="EMBL" id="SMF51395.1"/>
    </source>
</evidence>